<sequence>MSVNKLTQSLIKLQNQEMIKLLTEKSIEIRKLQDDKNKLQQRISELTNHVKVLKSLVKEKDLQIEDLEKFIASKDNTITSTKPKIRNSSSQPSLNLTDRISSAKSSNETPKSRRTPRITIEESLSSLLDEFMQNRPVTTLSRTTSQVQILKNALASPYFMPVSHLKKKRQVSVSKPRHIGNLTEEMENMLKRLELVLEGWKAATYST</sequence>
<evidence type="ECO:0000313" key="3">
    <source>
        <dbReference type="EMBL" id="CAG9330934.1"/>
    </source>
</evidence>
<dbReference type="EMBL" id="CAJZBQ010000052">
    <property type="protein sequence ID" value="CAG9330934.1"/>
    <property type="molecule type" value="Genomic_DNA"/>
</dbReference>
<gene>
    <name evidence="3" type="ORF">BSTOLATCC_MIC52343</name>
</gene>
<evidence type="ECO:0000256" key="2">
    <source>
        <dbReference type="SAM" id="MobiDB-lite"/>
    </source>
</evidence>
<reference evidence="3" key="1">
    <citation type="submission" date="2021-09" db="EMBL/GenBank/DDBJ databases">
        <authorList>
            <consortium name="AG Swart"/>
            <person name="Singh M."/>
            <person name="Singh A."/>
            <person name="Seah K."/>
            <person name="Emmerich C."/>
        </authorList>
    </citation>
    <scope>NUCLEOTIDE SEQUENCE</scope>
    <source>
        <strain evidence="3">ATCC30299</strain>
    </source>
</reference>
<name>A0AAU9JY82_9CILI</name>
<evidence type="ECO:0000313" key="4">
    <source>
        <dbReference type="Proteomes" id="UP001162131"/>
    </source>
</evidence>
<keyword evidence="4" id="KW-1185">Reference proteome</keyword>
<dbReference type="AlphaFoldDB" id="A0AAU9JY82"/>
<feature type="compositionally biased region" description="Polar residues" evidence="2">
    <location>
        <begin position="80"/>
        <end position="109"/>
    </location>
</feature>
<dbReference type="Proteomes" id="UP001162131">
    <property type="component" value="Unassembled WGS sequence"/>
</dbReference>
<feature type="coiled-coil region" evidence="1">
    <location>
        <begin position="22"/>
        <end position="56"/>
    </location>
</feature>
<keyword evidence="1" id="KW-0175">Coiled coil</keyword>
<accession>A0AAU9JY82</accession>
<proteinExistence type="predicted"/>
<comment type="caution">
    <text evidence="3">The sequence shown here is derived from an EMBL/GenBank/DDBJ whole genome shotgun (WGS) entry which is preliminary data.</text>
</comment>
<organism evidence="3 4">
    <name type="scientific">Blepharisma stoltei</name>
    <dbReference type="NCBI Taxonomy" id="1481888"/>
    <lineage>
        <taxon>Eukaryota</taxon>
        <taxon>Sar</taxon>
        <taxon>Alveolata</taxon>
        <taxon>Ciliophora</taxon>
        <taxon>Postciliodesmatophora</taxon>
        <taxon>Heterotrichea</taxon>
        <taxon>Heterotrichida</taxon>
        <taxon>Blepharismidae</taxon>
        <taxon>Blepharisma</taxon>
    </lineage>
</organism>
<protein>
    <submittedName>
        <fullName evidence="3">Uncharacterized protein</fullName>
    </submittedName>
</protein>
<evidence type="ECO:0000256" key="1">
    <source>
        <dbReference type="SAM" id="Coils"/>
    </source>
</evidence>
<feature type="region of interest" description="Disordered" evidence="2">
    <location>
        <begin position="80"/>
        <end position="115"/>
    </location>
</feature>